<evidence type="ECO:0000313" key="2">
    <source>
        <dbReference type="Proteomes" id="UP000480178"/>
    </source>
</evidence>
<keyword evidence="2" id="KW-1185">Reference proteome</keyword>
<gene>
    <name evidence="1" type="ORF">GXP67_28335</name>
</gene>
<accession>A0A6C0GQE3</accession>
<dbReference type="Proteomes" id="UP000480178">
    <property type="component" value="Chromosome"/>
</dbReference>
<proteinExistence type="predicted"/>
<protein>
    <submittedName>
        <fullName evidence="1">Uncharacterized protein</fullName>
    </submittedName>
</protein>
<reference evidence="1 2" key="1">
    <citation type="submission" date="2020-01" db="EMBL/GenBank/DDBJ databases">
        <authorList>
            <person name="Kim M.K."/>
        </authorList>
    </citation>
    <scope>NUCLEOTIDE SEQUENCE [LARGE SCALE GENOMIC DNA]</scope>
    <source>
        <strain evidence="1 2">172606-1</strain>
    </source>
</reference>
<dbReference type="RefSeq" id="WP_162446262.1">
    <property type="nucleotide sequence ID" value="NZ_CP048222.1"/>
</dbReference>
<dbReference type="AlphaFoldDB" id="A0A6C0GQE3"/>
<sequence length="142" mass="16782">MKKQALPNEKIDKLIKDKYNASFMNNAKWVKLIQLLVTNYSLLKSCQVKLIYDDKIRHMIITGNEAYNFDFYSTSMESMVAYPMVPGWTLYKEIEWINFPVICDGNKEIMKQYIAALRQSVNGLGKFNEEVTDEYYRIYAYK</sequence>
<dbReference type="KEGG" id="rhoz:GXP67_28335"/>
<name>A0A6C0GQE3_9BACT</name>
<organism evidence="1 2">
    <name type="scientific">Rhodocytophaga rosea</name>
    <dbReference type="NCBI Taxonomy" id="2704465"/>
    <lineage>
        <taxon>Bacteria</taxon>
        <taxon>Pseudomonadati</taxon>
        <taxon>Bacteroidota</taxon>
        <taxon>Cytophagia</taxon>
        <taxon>Cytophagales</taxon>
        <taxon>Rhodocytophagaceae</taxon>
        <taxon>Rhodocytophaga</taxon>
    </lineage>
</organism>
<dbReference type="EMBL" id="CP048222">
    <property type="protein sequence ID" value="QHT70281.1"/>
    <property type="molecule type" value="Genomic_DNA"/>
</dbReference>
<evidence type="ECO:0000313" key="1">
    <source>
        <dbReference type="EMBL" id="QHT70281.1"/>
    </source>
</evidence>